<evidence type="ECO:0000256" key="6">
    <source>
        <dbReference type="ARBA" id="ARBA00023295"/>
    </source>
</evidence>
<dbReference type="GO" id="GO:0000703">
    <property type="term" value="F:oxidized pyrimidine nucleobase lesion DNA N-glycosylase activity"/>
    <property type="evidence" value="ECO:0007669"/>
    <property type="project" value="UniProtKB-UniRule"/>
</dbReference>
<comment type="catalytic activity">
    <reaction evidence="7 8">
        <text>2'-deoxyribonucleotide-(2'-deoxyribose 5'-phosphate)-2'-deoxyribonucleotide-DNA = a 3'-end 2'-deoxyribonucleotide-(2,3-dehydro-2,3-deoxyribose 5'-phosphate)-DNA + a 5'-end 5'-phospho-2'-deoxyribonucleoside-DNA + H(+)</text>
        <dbReference type="Rhea" id="RHEA:66592"/>
        <dbReference type="Rhea" id="RHEA-COMP:13180"/>
        <dbReference type="Rhea" id="RHEA-COMP:16897"/>
        <dbReference type="Rhea" id="RHEA-COMP:17067"/>
        <dbReference type="ChEBI" id="CHEBI:15378"/>
        <dbReference type="ChEBI" id="CHEBI:136412"/>
        <dbReference type="ChEBI" id="CHEBI:157695"/>
        <dbReference type="ChEBI" id="CHEBI:167181"/>
        <dbReference type="EC" id="4.2.99.18"/>
    </reaction>
</comment>
<accession>A0A4P9Y767</accession>
<comment type="caution">
    <text evidence="8">Lacks conserved residue(s) required for the propagation of feature annotation.</text>
</comment>
<protein>
    <recommendedName>
        <fullName evidence="8">Endonuclease III homolog</fullName>
        <ecNumber evidence="8">3.2.2.-</ecNumber>
        <ecNumber evidence="8">4.2.99.18</ecNumber>
    </recommendedName>
    <alternativeName>
        <fullName evidence="8">Bifunctional DNA N-glycosylase/DNA-(apurinic or apyrimidinic site) lyase</fullName>
        <shortName evidence="8">DNA glycosylase/AP lyase</shortName>
    </alternativeName>
</protein>
<dbReference type="PANTHER" id="PTHR43286:SF1">
    <property type="entry name" value="ENDONUCLEASE III-LIKE PROTEIN 1"/>
    <property type="match status" value="1"/>
</dbReference>
<proteinExistence type="inferred from homology"/>
<feature type="region of interest" description="Disordered" evidence="9">
    <location>
        <begin position="14"/>
        <end position="70"/>
    </location>
</feature>
<keyword evidence="2 8" id="KW-0227">DNA damage</keyword>
<name>A0A4P9Y767_9FUNG</name>
<organism evidence="11 12">
    <name type="scientific">Piptocephalis cylindrospora</name>
    <dbReference type="NCBI Taxonomy" id="1907219"/>
    <lineage>
        <taxon>Eukaryota</taxon>
        <taxon>Fungi</taxon>
        <taxon>Fungi incertae sedis</taxon>
        <taxon>Zoopagomycota</taxon>
        <taxon>Zoopagomycotina</taxon>
        <taxon>Zoopagomycetes</taxon>
        <taxon>Zoopagales</taxon>
        <taxon>Piptocephalidaceae</taxon>
        <taxon>Piptocephalis</taxon>
    </lineage>
</organism>
<dbReference type="InterPro" id="IPR011257">
    <property type="entry name" value="DNA_glycosylase"/>
</dbReference>
<keyword evidence="6 8" id="KW-0326">Glycosidase</keyword>
<dbReference type="GO" id="GO:0006289">
    <property type="term" value="P:nucleotide-excision repair"/>
    <property type="evidence" value="ECO:0007669"/>
    <property type="project" value="TreeGrafter"/>
</dbReference>
<dbReference type="SMART" id="SM00478">
    <property type="entry name" value="ENDO3c"/>
    <property type="match status" value="1"/>
</dbReference>
<dbReference type="FunFam" id="1.10.340.30:FF:000001">
    <property type="entry name" value="Endonuclease III"/>
    <property type="match status" value="1"/>
</dbReference>
<dbReference type="GO" id="GO:0005739">
    <property type="term" value="C:mitochondrion"/>
    <property type="evidence" value="ECO:0007669"/>
    <property type="project" value="UniProtKB-SubCell"/>
</dbReference>
<dbReference type="InterPro" id="IPR023170">
    <property type="entry name" value="HhH_base_excis_C"/>
</dbReference>
<evidence type="ECO:0000256" key="8">
    <source>
        <dbReference type="HAMAP-Rule" id="MF_03183"/>
    </source>
</evidence>
<evidence type="ECO:0000256" key="2">
    <source>
        <dbReference type="ARBA" id="ARBA00022763"/>
    </source>
</evidence>
<dbReference type="EC" id="4.2.99.18" evidence="8"/>
<dbReference type="EC" id="3.2.2.-" evidence="8"/>
<dbReference type="GO" id="GO:0140078">
    <property type="term" value="F:class I DNA-(apurinic or apyrimidinic site) endonuclease activity"/>
    <property type="evidence" value="ECO:0007669"/>
    <property type="project" value="UniProtKB-EC"/>
</dbReference>
<evidence type="ECO:0000256" key="5">
    <source>
        <dbReference type="ARBA" id="ARBA00023239"/>
    </source>
</evidence>
<keyword evidence="8" id="KW-0539">Nucleus</keyword>
<keyword evidence="4 8" id="KW-0234">DNA repair</keyword>
<dbReference type="Gene3D" id="1.10.340.30">
    <property type="entry name" value="Hypothetical protein, domain 2"/>
    <property type="match status" value="1"/>
</dbReference>
<evidence type="ECO:0000256" key="4">
    <source>
        <dbReference type="ARBA" id="ARBA00023204"/>
    </source>
</evidence>
<feature type="domain" description="HhH-GPD" evidence="10">
    <location>
        <begin position="117"/>
        <end position="268"/>
    </location>
</feature>
<dbReference type="InterPro" id="IPR000445">
    <property type="entry name" value="HhH_motif"/>
</dbReference>
<evidence type="ECO:0000259" key="10">
    <source>
        <dbReference type="SMART" id="SM00478"/>
    </source>
</evidence>
<evidence type="ECO:0000313" key="11">
    <source>
        <dbReference type="EMBL" id="RKP14968.1"/>
    </source>
</evidence>
<feature type="compositionally biased region" description="Polar residues" evidence="9">
    <location>
        <begin position="38"/>
        <end position="48"/>
    </location>
</feature>
<dbReference type="GO" id="GO:0003677">
    <property type="term" value="F:DNA binding"/>
    <property type="evidence" value="ECO:0007669"/>
    <property type="project" value="UniProtKB-UniRule"/>
</dbReference>
<evidence type="ECO:0000256" key="7">
    <source>
        <dbReference type="ARBA" id="ARBA00044632"/>
    </source>
</evidence>
<dbReference type="Pfam" id="PF00730">
    <property type="entry name" value="HhH-GPD"/>
    <property type="match status" value="1"/>
</dbReference>
<dbReference type="EMBL" id="KZ987771">
    <property type="protein sequence ID" value="RKP14968.1"/>
    <property type="molecule type" value="Genomic_DNA"/>
</dbReference>
<dbReference type="GO" id="GO:0005634">
    <property type="term" value="C:nucleus"/>
    <property type="evidence" value="ECO:0007669"/>
    <property type="project" value="UniProtKB-SubCell"/>
</dbReference>
<comment type="function">
    <text evidence="8">Bifunctional DNA N-glycosylase with associated apurinic/apyrimidinic (AP) lyase function that catalyzes the first step in base excision repair (BER), the primary repair pathway for the repair of oxidative DNA damage. The DNA N-glycosylase activity releases the damaged DNA base from DNA by cleaving the N-glycosidic bond, leaving an AP site. The AP lyase activity cleaves the phosphodiester bond 3' to the AP site by a beta-elimination. Primarily recognizes and repairs oxidative base damage of pyrimidines.</text>
</comment>
<dbReference type="Proteomes" id="UP000267251">
    <property type="component" value="Unassembled WGS sequence"/>
</dbReference>
<dbReference type="InterPro" id="IPR003265">
    <property type="entry name" value="HhH-GPD_domain"/>
</dbReference>
<dbReference type="AlphaFoldDB" id="A0A4P9Y767"/>
<dbReference type="OrthoDB" id="2099276at2759"/>
<dbReference type="InterPro" id="IPR030841">
    <property type="entry name" value="NTH1"/>
</dbReference>
<keyword evidence="5 8" id="KW-0456">Lyase</keyword>
<evidence type="ECO:0000256" key="1">
    <source>
        <dbReference type="ARBA" id="ARBA00008343"/>
    </source>
</evidence>
<keyword evidence="12" id="KW-1185">Reference proteome</keyword>
<dbReference type="PANTHER" id="PTHR43286">
    <property type="entry name" value="ENDONUCLEASE III-LIKE PROTEIN 1"/>
    <property type="match status" value="1"/>
</dbReference>
<keyword evidence="3 8" id="KW-0378">Hydrolase</keyword>
<gene>
    <name evidence="8" type="primary">NTH1</name>
    <name evidence="11" type="ORF">BJ684DRAFT_22417</name>
</gene>
<dbReference type="Gene3D" id="1.10.1670.10">
    <property type="entry name" value="Helix-hairpin-Helix base-excision DNA repair enzymes (C-terminal)"/>
    <property type="match status" value="1"/>
</dbReference>
<dbReference type="SUPFAM" id="SSF48150">
    <property type="entry name" value="DNA-glycosylase"/>
    <property type="match status" value="1"/>
</dbReference>
<dbReference type="CDD" id="cd00056">
    <property type="entry name" value="ENDO3c"/>
    <property type="match status" value="1"/>
</dbReference>
<keyword evidence="8" id="KW-0496">Mitochondrion</keyword>
<evidence type="ECO:0000256" key="9">
    <source>
        <dbReference type="SAM" id="MobiDB-lite"/>
    </source>
</evidence>
<sequence>MDRRIIARRVVATAASPVQRPPTQPNLPLASPLAEGISSLTDRASPQTEAVPAKRARKTTKDQVPGPPDDWEEVLEKIEAYRKGHLAPVDTMGCERLGDKAGTPEVFRFQTLVSLMLSAQTKDHITAEAIGRLKDRIPGGLTALSMTKADPDLVHECINKVGFHNRKYKDIILAAATCMQKYDGDIPDSLEGLMALQGVGPKMAYLTLQCAWFRNEGIGVDTHVHRIANRLGWVNAKQPEGTRLALESWLPREKWATINATLVGFGQVLCLPTRPRCSEGCPVREQCPVGQGKKKA</sequence>
<dbReference type="Pfam" id="PF00633">
    <property type="entry name" value="HHH"/>
    <property type="match status" value="1"/>
</dbReference>
<evidence type="ECO:0000256" key="3">
    <source>
        <dbReference type="ARBA" id="ARBA00022801"/>
    </source>
</evidence>
<evidence type="ECO:0000313" key="12">
    <source>
        <dbReference type="Proteomes" id="UP000267251"/>
    </source>
</evidence>
<dbReference type="HAMAP" id="MF_03183">
    <property type="entry name" value="Endonuclease_III_Nth"/>
    <property type="match status" value="1"/>
</dbReference>
<dbReference type="GO" id="GO:0006285">
    <property type="term" value="P:base-excision repair, AP site formation"/>
    <property type="evidence" value="ECO:0007669"/>
    <property type="project" value="UniProtKB-UniRule"/>
</dbReference>
<comment type="subcellular location">
    <subcellularLocation>
        <location evidence="8">Nucleus</location>
    </subcellularLocation>
    <subcellularLocation>
        <location evidence="8">Mitochondrion</location>
    </subcellularLocation>
</comment>
<reference evidence="12" key="1">
    <citation type="journal article" date="2018" name="Nat. Microbiol.">
        <title>Leveraging single-cell genomics to expand the fungal tree of life.</title>
        <authorList>
            <person name="Ahrendt S.R."/>
            <person name="Quandt C.A."/>
            <person name="Ciobanu D."/>
            <person name="Clum A."/>
            <person name="Salamov A."/>
            <person name="Andreopoulos B."/>
            <person name="Cheng J.F."/>
            <person name="Woyke T."/>
            <person name="Pelin A."/>
            <person name="Henrissat B."/>
            <person name="Reynolds N.K."/>
            <person name="Benny G.L."/>
            <person name="Smith M.E."/>
            <person name="James T.Y."/>
            <person name="Grigoriev I.V."/>
        </authorList>
    </citation>
    <scope>NUCLEOTIDE SEQUENCE [LARGE SCALE GENOMIC DNA]</scope>
</reference>
<comment type="similarity">
    <text evidence="1 8">Belongs to the Nth/MutY family.</text>
</comment>